<evidence type="ECO:0000313" key="2">
    <source>
        <dbReference type="EMBL" id="MPC93683.1"/>
    </source>
</evidence>
<feature type="region of interest" description="Disordered" evidence="1">
    <location>
        <begin position="26"/>
        <end position="47"/>
    </location>
</feature>
<sequence length="96" mass="11114">MPAKDWRRRNHHPEVEWNALVSGHNAPASFATSRRGGRRRSVEQPRRIKRRMTCGWRKPRCVPPEERRRARAAAATLVKVMILTAVSALTAHLRDR</sequence>
<dbReference type="EMBL" id="VSRR010095727">
    <property type="protein sequence ID" value="MPC93683.1"/>
    <property type="molecule type" value="Genomic_DNA"/>
</dbReference>
<dbReference type="Proteomes" id="UP000324222">
    <property type="component" value="Unassembled WGS sequence"/>
</dbReference>
<protein>
    <submittedName>
        <fullName evidence="2">Uncharacterized protein</fullName>
    </submittedName>
</protein>
<evidence type="ECO:0000313" key="3">
    <source>
        <dbReference type="Proteomes" id="UP000324222"/>
    </source>
</evidence>
<keyword evidence="3" id="KW-1185">Reference proteome</keyword>
<accession>A0A5B7JH45</accession>
<gene>
    <name evidence="2" type="ORF">E2C01_088823</name>
</gene>
<reference evidence="2 3" key="1">
    <citation type="submission" date="2019-05" db="EMBL/GenBank/DDBJ databases">
        <title>Another draft genome of Portunus trituberculatus and its Hox gene families provides insights of decapod evolution.</title>
        <authorList>
            <person name="Jeong J.-H."/>
            <person name="Song I."/>
            <person name="Kim S."/>
            <person name="Choi T."/>
            <person name="Kim D."/>
            <person name="Ryu S."/>
            <person name="Kim W."/>
        </authorList>
    </citation>
    <scope>NUCLEOTIDE SEQUENCE [LARGE SCALE GENOMIC DNA]</scope>
    <source>
        <tissue evidence="2">Muscle</tissue>
    </source>
</reference>
<organism evidence="2 3">
    <name type="scientific">Portunus trituberculatus</name>
    <name type="common">Swimming crab</name>
    <name type="synonym">Neptunus trituberculatus</name>
    <dbReference type="NCBI Taxonomy" id="210409"/>
    <lineage>
        <taxon>Eukaryota</taxon>
        <taxon>Metazoa</taxon>
        <taxon>Ecdysozoa</taxon>
        <taxon>Arthropoda</taxon>
        <taxon>Crustacea</taxon>
        <taxon>Multicrustacea</taxon>
        <taxon>Malacostraca</taxon>
        <taxon>Eumalacostraca</taxon>
        <taxon>Eucarida</taxon>
        <taxon>Decapoda</taxon>
        <taxon>Pleocyemata</taxon>
        <taxon>Brachyura</taxon>
        <taxon>Eubrachyura</taxon>
        <taxon>Portunoidea</taxon>
        <taxon>Portunidae</taxon>
        <taxon>Portuninae</taxon>
        <taxon>Portunus</taxon>
    </lineage>
</organism>
<evidence type="ECO:0000256" key="1">
    <source>
        <dbReference type="SAM" id="MobiDB-lite"/>
    </source>
</evidence>
<name>A0A5B7JH45_PORTR</name>
<comment type="caution">
    <text evidence="2">The sequence shown here is derived from an EMBL/GenBank/DDBJ whole genome shotgun (WGS) entry which is preliminary data.</text>
</comment>
<dbReference type="AlphaFoldDB" id="A0A5B7JH45"/>
<proteinExistence type="predicted"/>